<protein>
    <recommendedName>
        <fullName evidence="3">DNA sulfur modification protein DndE</fullName>
    </recommendedName>
</protein>
<keyword evidence="2" id="KW-1185">Reference proteome</keyword>
<reference evidence="1 2" key="1">
    <citation type="submission" date="2014-08" db="EMBL/GenBank/DDBJ databases">
        <authorList>
            <person name="Wibberg D."/>
        </authorList>
    </citation>
    <scope>NUCLEOTIDE SEQUENCE [LARGE SCALE GENOMIC DNA]</scope>
    <source>
        <strain evidence="2">ING2-E5B</strain>
    </source>
</reference>
<proteinExistence type="predicted"/>
<evidence type="ECO:0008006" key="3">
    <source>
        <dbReference type="Google" id="ProtNLM"/>
    </source>
</evidence>
<dbReference type="AlphaFoldDB" id="A0A098BZY0"/>
<dbReference type="REBASE" id="404510">
    <property type="entry name" value="M.Psp385DndEP"/>
</dbReference>
<dbReference type="InterPro" id="IPR014969">
    <property type="entry name" value="DNA_S_DndE"/>
</dbReference>
<evidence type="ECO:0000313" key="1">
    <source>
        <dbReference type="EMBL" id="CEA15227.1"/>
    </source>
</evidence>
<dbReference type="EMBL" id="LN515532">
    <property type="protein sequence ID" value="CEA15227.1"/>
    <property type="molecule type" value="Genomic_DNA"/>
</dbReference>
<dbReference type="OrthoDB" id="1356651at2"/>
<accession>A0A098BZY0</accession>
<organism evidence="1 2">
    <name type="scientific">Fermentimonas caenicola</name>
    <dbReference type="NCBI Taxonomy" id="1562970"/>
    <lineage>
        <taxon>Bacteria</taxon>
        <taxon>Pseudomonadati</taxon>
        <taxon>Bacteroidota</taxon>
        <taxon>Bacteroidia</taxon>
        <taxon>Bacteroidales</taxon>
        <taxon>Dysgonomonadaceae</taxon>
        <taxon>Fermentimonas</taxon>
    </lineage>
</organism>
<evidence type="ECO:0000313" key="2">
    <source>
        <dbReference type="Proteomes" id="UP000032417"/>
    </source>
</evidence>
<dbReference type="Gene3D" id="1.10.1220.160">
    <property type="entry name" value="DNA sulphur modification protein DndE"/>
    <property type="match status" value="1"/>
</dbReference>
<dbReference type="STRING" id="1562970.ING2E5B_0460"/>
<name>A0A098BZY0_9BACT</name>
<dbReference type="InterPro" id="IPR038472">
    <property type="entry name" value="DndE_sf"/>
</dbReference>
<dbReference type="HOGENOM" id="CLU_1966253_0_0_10"/>
<sequence length="131" mass="15355">MFSQIKTSSKNREIVSELTRKFNLGAENIIARIAIGYSLQSRKKFDPLDIKDSGGKEYSRSVLFGNYYPIYEFLVCTHYQIKNNDKDLPRYFKMHLDHGLEIIYEDIIDNPNLIGFDYLFDKIERGLSQIC</sequence>
<dbReference type="Proteomes" id="UP000032417">
    <property type="component" value="Chromosome 1"/>
</dbReference>
<gene>
    <name evidence="1" type="ORF">ING2E5B_0460</name>
</gene>
<dbReference type="Pfam" id="PF08870">
    <property type="entry name" value="DndE"/>
    <property type="match status" value="1"/>
</dbReference>
<dbReference type="KEGG" id="pbt:ING2E5B_0460"/>